<dbReference type="GO" id="GO:0034599">
    <property type="term" value="P:cellular response to oxidative stress"/>
    <property type="evidence" value="ECO:0007669"/>
    <property type="project" value="InterPro"/>
</dbReference>
<organism evidence="2 3">
    <name type="scientific">Trypanosoma theileri</name>
    <dbReference type="NCBI Taxonomy" id="67003"/>
    <lineage>
        <taxon>Eukaryota</taxon>
        <taxon>Discoba</taxon>
        <taxon>Euglenozoa</taxon>
        <taxon>Kinetoplastea</taxon>
        <taxon>Metakinetoplastina</taxon>
        <taxon>Trypanosomatida</taxon>
        <taxon>Trypanosomatidae</taxon>
        <taxon>Trypanosoma</taxon>
    </lineage>
</organism>
<dbReference type="InterPro" id="IPR010255">
    <property type="entry name" value="Haem_peroxidase_sf"/>
</dbReference>
<dbReference type="PANTHER" id="PTHR31356">
    <property type="entry name" value="THYLAKOID LUMENAL 29 KDA PROTEIN, CHLOROPLASTIC-RELATED"/>
    <property type="match status" value="1"/>
</dbReference>
<dbReference type="InterPro" id="IPR044831">
    <property type="entry name" value="Ccp1-like"/>
</dbReference>
<sequence length="366" mass="39984">MWRALRGVVPSVPLCVRFSAAAPRAAQGFRAPANAGADGGSERRGQANPYKSWEHLNHKWLLLMCVGCLAGGLAAGRAVEVDENALRPPFQKSAVLADAAATFEFRPDLAPTALRVVFLLAARRAGLVALTPDESCAAARGLDDVAGVLRHLATAHRIATEDAASLLAIAALKFLAAPVDAVDAAWRWGRNDTDEAPPRKNPSNGQEYHSVHDILTGIGGLTDAECVALLACHSVGEFHEHVSGIEDVTHIGSRYKLSNEYYKFLLANEKRFFELEVPRTEENKGIERLPKDFVCVYAKVGKKGKKKQCVFNKREVDAILHDKTWRALAEKYASDEAAWSEAFQSAFTKMIDSNFSRLRTYNASAE</sequence>
<evidence type="ECO:0000313" key="2">
    <source>
        <dbReference type="EMBL" id="ORC84171.1"/>
    </source>
</evidence>
<keyword evidence="1" id="KW-0560">Oxidoreductase</keyword>
<evidence type="ECO:0000313" key="3">
    <source>
        <dbReference type="Proteomes" id="UP000192257"/>
    </source>
</evidence>
<dbReference type="Gene3D" id="1.10.520.10">
    <property type="match status" value="1"/>
</dbReference>
<dbReference type="SUPFAM" id="SSF48113">
    <property type="entry name" value="Heme-dependent peroxidases"/>
    <property type="match status" value="1"/>
</dbReference>
<evidence type="ECO:0000256" key="1">
    <source>
        <dbReference type="ARBA" id="ARBA00023002"/>
    </source>
</evidence>
<accession>A0A1X0NHV6</accession>
<dbReference type="PANTHER" id="PTHR31356:SF15">
    <property type="entry name" value="PLANT HEME PEROXIDASE FAMILY PROFILE DOMAIN-CONTAINING PROTEIN"/>
    <property type="match status" value="1"/>
</dbReference>
<dbReference type="EMBL" id="NBCO01000048">
    <property type="protein sequence ID" value="ORC84171.1"/>
    <property type="molecule type" value="Genomic_DNA"/>
</dbReference>
<dbReference type="GO" id="GO:0004601">
    <property type="term" value="F:peroxidase activity"/>
    <property type="evidence" value="ECO:0007669"/>
    <property type="project" value="InterPro"/>
</dbReference>
<dbReference type="AlphaFoldDB" id="A0A1X0NHV6"/>
<reference evidence="2 3" key="1">
    <citation type="submission" date="2017-03" db="EMBL/GenBank/DDBJ databases">
        <title>An alternative strategy for trypanosome survival in the mammalian bloodstream revealed through genome and transcriptome analysis of the ubiquitous bovine parasite Trypanosoma (Megatrypanum) theileri.</title>
        <authorList>
            <person name="Kelly S."/>
            <person name="Ivens A."/>
            <person name="Mott A."/>
            <person name="O'Neill E."/>
            <person name="Emms D."/>
            <person name="Macleod O."/>
            <person name="Voorheis P."/>
            <person name="Matthews J."/>
            <person name="Matthews K."/>
            <person name="Carrington M."/>
        </authorList>
    </citation>
    <scope>NUCLEOTIDE SEQUENCE [LARGE SCALE GENOMIC DNA]</scope>
    <source>
        <strain evidence="2">Edinburgh</strain>
    </source>
</reference>
<dbReference type="GO" id="GO:0000302">
    <property type="term" value="P:response to reactive oxygen species"/>
    <property type="evidence" value="ECO:0007669"/>
    <property type="project" value="TreeGrafter"/>
</dbReference>
<dbReference type="GeneID" id="39990248"/>
<dbReference type="GO" id="GO:0042744">
    <property type="term" value="P:hydrogen peroxide catabolic process"/>
    <property type="evidence" value="ECO:0007669"/>
    <property type="project" value="TreeGrafter"/>
</dbReference>
<dbReference type="Proteomes" id="UP000192257">
    <property type="component" value="Unassembled WGS sequence"/>
</dbReference>
<dbReference type="Gene3D" id="1.10.420.10">
    <property type="entry name" value="Peroxidase, domain 2"/>
    <property type="match status" value="1"/>
</dbReference>
<dbReference type="RefSeq" id="XP_028878237.1">
    <property type="nucleotide sequence ID" value="XM_029030468.1"/>
</dbReference>
<comment type="caution">
    <text evidence="2">The sequence shown here is derived from an EMBL/GenBank/DDBJ whole genome shotgun (WGS) entry which is preliminary data.</text>
</comment>
<dbReference type="STRING" id="67003.A0A1X0NHV6"/>
<keyword evidence="3" id="KW-1185">Reference proteome</keyword>
<dbReference type="GO" id="GO:0020037">
    <property type="term" value="F:heme binding"/>
    <property type="evidence" value="ECO:0007669"/>
    <property type="project" value="InterPro"/>
</dbReference>
<dbReference type="VEuPathDB" id="TriTrypDB:TM35_000481320"/>
<dbReference type="OrthoDB" id="2859658at2759"/>
<proteinExistence type="predicted"/>
<protein>
    <submittedName>
        <fullName evidence="2">Uncharacterized protein</fullName>
    </submittedName>
</protein>
<gene>
    <name evidence="2" type="ORF">TM35_000481320</name>
</gene>
<name>A0A1X0NHV6_9TRYP</name>